<sequence>MAPGEVGHNVVPRWRPWPTPQGVRHQCPVCADAPDRVVPLFSRLPLMLSCADHGCRVKPAGDIALAAFDGEPMPPEPAPPDVVELDRRTHEAIATGRVTLPRRSVHAGVWFRLLRTLLDEVSTSPAKVRKRSQAVLNTIWEAVGTPARAGLSVWRPFEALDRDQQEAMLQAAAIAVRQTETGVIIARGTLGPLLTSLPYQPVDAGAPALPTVPPPPPAARHSPADLDAALKDVFEAAKTDQTTARWILQCLTWRLRSTAAFEREREALITTCALPAEFLPEAHEWDFSRPGPFGIL</sequence>
<keyword evidence="2" id="KW-1185">Reference proteome</keyword>
<protein>
    <recommendedName>
        <fullName evidence="3">TniQ protein</fullName>
    </recommendedName>
</protein>
<gene>
    <name evidence="1" type="ORF">SAMN06265355_12649</name>
</gene>
<name>A0A239GVL8_9ACTN</name>
<proteinExistence type="predicted"/>
<dbReference type="Proteomes" id="UP000198420">
    <property type="component" value="Unassembled WGS sequence"/>
</dbReference>
<dbReference type="AlphaFoldDB" id="A0A239GVL8"/>
<evidence type="ECO:0000313" key="1">
    <source>
        <dbReference type="EMBL" id="SNS73147.1"/>
    </source>
</evidence>
<reference evidence="2" key="1">
    <citation type="submission" date="2017-06" db="EMBL/GenBank/DDBJ databases">
        <authorList>
            <person name="Varghese N."/>
            <person name="Submissions S."/>
        </authorList>
    </citation>
    <scope>NUCLEOTIDE SEQUENCE [LARGE SCALE GENOMIC DNA]</scope>
    <source>
        <strain evidence="2">DSM 44485</strain>
    </source>
</reference>
<accession>A0A239GVL8</accession>
<evidence type="ECO:0000313" key="2">
    <source>
        <dbReference type="Proteomes" id="UP000198420"/>
    </source>
</evidence>
<dbReference type="EMBL" id="FZNP01000026">
    <property type="protein sequence ID" value="SNS73147.1"/>
    <property type="molecule type" value="Genomic_DNA"/>
</dbReference>
<evidence type="ECO:0008006" key="3">
    <source>
        <dbReference type="Google" id="ProtNLM"/>
    </source>
</evidence>
<organism evidence="1 2">
    <name type="scientific">Actinomadura mexicana</name>
    <dbReference type="NCBI Taxonomy" id="134959"/>
    <lineage>
        <taxon>Bacteria</taxon>
        <taxon>Bacillati</taxon>
        <taxon>Actinomycetota</taxon>
        <taxon>Actinomycetes</taxon>
        <taxon>Streptosporangiales</taxon>
        <taxon>Thermomonosporaceae</taxon>
        <taxon>Actinomadura</taxon>
    </lineage>
</organism>